<proteinExistence type="predicted"/>
<dbReference type="KEGG" id="kpd:CW740_09510"/>
<sequence length="124" mass="14574">MNNQDNSSGCLFPLILIFGIMYFINWLFEISSPFNIFSETVEVETYHIYKSINSSQSEYYINVFIVNKDNQTVAIWHKNGSKNLKNCVVKNAHNWQCIYDTIPYAMIDKEIQGFWGHDQVSRFD</sequence>
<dbReference type="RefSeq" id="WP_106647274.1">
    <property type="nucleotide sequence ID" value="NZ_BMGO01000001.1"/>
</dbReference>
<evidence type="ECO:0000313" key="1">
    <source>
        <dbReference type="EMBL" id="AUD79463.1"/>
    </source>
</evidence>
<keyword evidence="2" id="KW-1185">Reference proteome</keyword>
<organism evidence="1 2">
    <name type="scientific">Kangiella profundi</name>
    <dbReference type="NCBI Taxonomy" id="1561924"/>
    <lineage>
        <taxon>Bacteria</taxon>
        <taxon>Pseudomonadati</taxon>
        <taxon>Pseudomonadota</taxon>
        <taxon>Gammaproteobacteria</taxon>
        <taxon>Kangiellales</taxon>
        <taxon>Kangiellaceae</taxon>
        <taxon>Kangiella</taxon>
    </lineage>
</organism>
<reference evidence="1 2" key="1">
    <citation type="submission" date="2017-12" db="EMBL/GenBank/DDBJ databases">
        <title>Kangiella profundi FT102 completed genome.</title>
        <authorList>
            <person name="Xu J."/>
            <person name="Wang J."/>
            <person name="Lu Y."/>
        </authorList>
    </citation>
    <scope>NUCLEOTIDE SEQUENCE [LARGE SCALE GENOMIC DNA]</scope>
    <source>
        <strain evidence="1 2">FT102</strain>
    </source>
</reference>
<gene>
    <name evidence="1" type="ORF">CW740_09510</name>
</gene>
<dbReference type="EMBL" id="CP025120">
    <property type="protein sequence ID" value="AUD79463.1"/>
    <property type="molecule type" value="Genomic_DNA"/>
</dbReference>
<evidence type="ECO:0000313" key="2">
    <source>
        <dbReference type="Proteomes" id="UP000232693"/>
    </source>
</evidence>
<accession>A0A2K9ASR8</accession>
<name>A0A2K9ASR8_9GAMM</name>
<protein>
    <submittedName>
        <fullName evidence="1">Uncharacterized protein</fullName>
    </submittedName>
</protein>
<dbReference type="Proteomes" id="UP000232693">
    <property type="component" value="Chromosome"/>
</dbReference>
<dbReference type="AlphaFoldDB" id="A0A2K9ASR8"/>